<dbReference type="SUPFAM" id="SSF51621">
    <property type="entry name" value="Phosphoenolpyruvate/pyruvate domain"/>
    <property type="match status" value="1"/>
</dbReference>
<evidence type="ECO:0000256" key="5">
    <source>
        <dbReference type="PIRSR" id="PIRSR015582-2"/>
    </source>
</evidence>
<keyword evidence="3 5" id="KW-0460">Magnesium</keyword>
<dbReference type="PANTHER" id="PTHR32308:SF10">
    <property type="entry name" value="CITRATE LYASE SUBUNIT BETA"/>
    <property type="match status" value="1"/>
</dbReference>
<keyword evidence="7" id="KW-0456">Lyase</keyword>
<feature type="binding site" evidence="4">
    <location>
        <position position="79"/>
    </location>
    <ligand>
        <name>substrate</name>
    </ligand>
</feature>
<dbReference type="PIRSF" id="PIRSF015582">
    <property type="entry name" value="Cit_lyase_B"/>
    <property type="match status" value="1"/>
</dbReference>
<dbReference type="GO" id="GO:0016829">
    <property type="term" value="F:lyase activity"/>
    <property type="evidence" value="ECO:0007669"/>
    <property type="project" value="UniProtKB-KW"/>
</dbReference>
<comment type="cofactor">
    <cofactor evidence="1">
        <name>Mg(2+)</name>
        <dbReference type="ChEBI" id="CHEBI:18420"/>
    </cofactor>
</comment>
<protein>
    <submittedName>
        <fullName evidence="7">CoA ester lyase</fullName>
    </submittedName>
</protein>
<gene>
    <name evidence="7" type="ORF">ABFY20_00960</name>
</gene>
<dbReference type="InterPro" id="IPR040442">
    <property type="entry name" value="Pyrv_kinase-like_dom_sf"/>
</dbReference>
<sequence>MSTAHPSPSAFRPITALSAATTALFVPGDRPDRFAKALASGADLVIVDLEDAVAGDRKALAREAVVEAVAAHPSSFLVRLNGAGSPEHAADLELLATVGSGLLGVALAKTESPEAIEAVRMRAGDVGIVPLVESAAGLAAAPALAQTPGVARLALGAIDLALDLDTTAPEVIDFARFQLTLASRVAGLSGPLDSPSVEFAELEPVRSAAARARSFGFGGKLCIHPRQLAAVQEAFAPTAEEVEWAERILSVQGEGVASVDGSMVDRPVTERARRILAGAEHMGRPARRP</sequence>
<evidence type="ECO:0000313" key="7">
    <source>
        <dbReference type="EMBL" id="XDI05690.1"/>
    </source>
</evidence>
<dbReference type="PANTHER" id="PTHR32308">
    <property type="entry name" value="LYASE BETA SUBUNIT, PUTATIVE (AFU_ORTHOLOGUE AFUA_4G13030)-RELATED"/>
    <property type="match status" value="1"/>
</dbReference>
<evidence type="ECO:0000259" key="6">
    <source>
        <dbReference type="Pfam" id="PF03328"/>
    </source>
</evidence>
<evidence type="ECO:0000256" key="2">
    <source>
        <dbReference type="ARBA" id="ARBA00022723"/>
    </source>
</evidence>
<evidence type="ECO:0000256" key="1">
    <source>
        <dbReference type="ARBA" id="ARBA00001946"/>
    </source>
</evidence>
<evidence type="ECO:0000256" key="4">
    <source>
        <dbReference type="PIRSR" id="PIRSR015582-1"/>
    </source>
</evidence>
<feature type="binding site" evidence="4">
    <location>
        <position position="133"/>
    </location>
    <ligand>
        <name>substrate</name>
    </ligand>
</feature>
<accession>A0AB39BHW1</accession>
<proteinExistence type="predicted"/>
<dbReference type="GO" id="GO:0006107">
    <property type="term" value="P:oxaloacetate metabolic process"/>
    <property type="evidence" value="ECO:0007669"/>
    <property type="project" value="TreeGrafter"/>
</dbReference>
<feature type="domain" description="HpcH/HpaI aldolase/citrate lyase" evidence="6">
    <location>
        <begin position="23"/>
        <end position="225"/>
    </location>
</feature>
<reference evidence="7" key="1">
    <citation type="submission" date="2024-05" db="EMBL/GenBank/DDBJ databases">
        <title>Herbiconiux sp. A18JL235.</title>
        <authorList>
            <person name="Zhang G."/>
        </authorList>
    </citation>
    <scope>NUCLEOTIDE SEQUENCE</scope>
    <source>
        <strain evidence="7">A18JL235</strain>
    </source>
</reference>
<keyword evidence="2 5" id="KW-0479">Metal-binding</keyword>
<dbReference type="InterPro" id="IPR005000">
    <property type="entry name" value="Aldolase/citrate-lyase_domain"/>
</dbReference>
<dbReference type="Pfam" id="PF03328">
    <property type="entry name" value="HpcH_HpaI"/>
    <property type="match status" value="1"/>
</dbReference>
<dbReference type="RefSeq" id="WP_368498079.1">
    <property type="nucleotide sequence ID" value="NZ_CP162511.1"/>
</dbReference>
<feature type="binding site" evidence="5">
    <location>
        <position position="133"/>
    </location>
    <ligand>
        <name>Mg(2+)</name>
        <dbReference type="ChEBI" id="CHEBI:18420"/>
    </ligand>
</feature>
<organism evidence="7">
    <name type="scientific">Herbiconiux sp. A18JL235</name>
    <dbReference type="NCBI Taxonomy" id="3152363"/>
    <lineage>
        <taxon>Bacteria</taxon>
        <taxon>Bacillati</taxon>
        <taxon>Actinomycetota</taxon>
        <taxon>Actinomycetes</taxon>
        <taxon>Micrococcales</taxon>
        <taxon>Microbacteriaceae</taxon>
        <taxon>Herbiconiux</taxon>
    </lineage>
</organism>
<evidence type="ECO:0000256" key="3">
    <source>
        <dbReference type="ARBA" id="ARBA00022842"/>
    </source>
</evidence>
<dbReference type="AlphaFoldDB" id="A0AB39BHW1"/>
<feature type="binding site" evidence="5">
    <location>
        <position position="159"/>
    </location>
    <ligand>
        <name>Mg(2+)</name>
        <dbReference type="ChEBI" id="CHEBI:18420"/>
    </ligand>
</feature>
<dbReference type="InterPro" id="IPR011206">
    <property type="entry name" value="Citrate_lyase_beta/mcl1/mcl2"/>
</dbReference>
<dbReference type="EMBL" id="CP162511">
    <property type="protein sequence ID" value="XDI05690.1"/>
    <property type="molecule type" value="Genomic_DNA"/>
</dbReference>
<dbReference type="GO" id="GO:0000287">
    <property type="term" value="F:magnesium ion binding"/>
    <property type="evidence" value="ECO:0007669"/>
    <property type="project" value="TreeGrafter"/>
</dbReference>
<dbReference type="Gene3D" id="3.20.20.60">
    <property type="entry name" value="Phosphoenolpyruvate-binding domains"/>
    <property type="match status" value="1"/>
</dbReference>
<dbReference type="InterPro" id="IPR015813">
    <property type="entry name" value="Pyrv/PenolPyrv_kinase-like_dom"/>
</dbReference>
<name>A0AB39BHW1_9MICO</name>